<feature type="transmembrane region" description="Helical" evidence="5">
    <location>
        <begin position="388"/>
        <end position="408"/>
    </location>
</feature>
<evidence type="ECO:0000256" key="5">
    <source>
        <dbReference type="SAM" id="Phobius"/>
    </source>
</evidence>
<keyword evidence="3 5" id="KW-1133">Transmembrane helix</keyword>
<evidence type="ECO:0000256" key="1">
    <source>
        <dbReference type="ARBA" id="ARBA00004141"/>
    </source>
</evidence>
<feature type="transmembrane region" description="Helical" evidence="5">
    <location>
        <begin position="105"/>
        <end position="125"/>
    </location>
</feature>
<evidence type="ECO:0000313" key="6">
    <source>
        <dbReference type="EMBL" id="VDO08523.1"/>
    </source>
</evidence>
<feature type="transmembrane region" description="Helical" evidence="5">
    <location>
        <begin position="806"/>
        <end position="829"/>
    </location>
</feature>
<accession>A0A158QJ12</accession>
<evidence type="ECO:0000313" key="8">
    <source>
        <dbReference type="WBParaSite" id="HNAJ_0001069101-mRNA-1"/>
    </source>
</evidence>
<dbReference type="STRING" id="102285.A0A158QJ12"/>
<evidence type="ECO:0000256" key="2">
    <source>
        <dbReference type="ARBA" id="ARBA00022692"/>
    </source>
</evidence>
<gene>
    <name evidence="6" type="ORF">HNAJ_LOCUS10686</name>
</gene>
<keyword evidence="4 5" id="KW-0472">Membrane</keyword>
<dbReference type="Gene3D" id="1.10.1450.10">
    <property type="entry name" value="Tetraspanin"/>
    <property type="match status" value="1"/>
</dbReference>
<feature type="transmembrane region" description="Helical" evidence="5">
    <location>
        <begin position="686"/>
        <end position="706"/>
    </location>
</feature>
<dbReference type="GO" id="GO:0005886">
    <property type="term" value="C:plasma membrane"/>
    <property type="evidence" value="ECO:0007669"/>
    <property type="project" value="TreeGrafter"/>
</dbReference>
<feature type="transmembrane region" description="Helical" evidence="5">
    <location>
        <begin position="356"/>
        <end position="376"/>
    </location>
</feature>
<dbReference type="InterPro" id="IPR018499">
    <property type="entry name" value="Tetraspanin/Peripherin"/>
</dbReference>
<dbReference type="WBParaSite" id="HNAJ_0001069101-mRNA-1">
    <property type="protein sequence ID" value="HNAJ_0001069101-mRNA-1"/>
    <property type="gene ID" value="HNAJ_0001069101"/>
</dbReference>
<dbReference type="AlphaFoldDB" id="A0A158QJ12"/>
<evidence type="ECO:0000256" key="3">
    <source>
        <dbReference type="ARBA" id="ARBA00022989"/>
    </source>
</evidence>
<feature type="transmembrane region" description="Helical" evidence="5">
    <location>
        <begin position="72"/>
        <end position="93"/>
    </location>
</feature>
<feature type="transmembrane region" description="Helical" evidence="5">
    <location>
        <begin position="12"/>
        <end position="34"/>
    </location>
</feature>
<sequence length="831" mass="89739">MGCIISCGLKLILQILNIVLCVAFLGVAVFGIILKASKSAVQNIITGIFEHFKIGDDDMRQLAKFIVDNADGIAIILIVLGIALATLCLVGCIASCCGCNILLKIYAVILIILVVAQIIAVSVLFSDSNRLSGLLVEAMNKLLPAYGEASDGGQTALSVWNILMTFDKLCCGMDGYADFKNLTILPPQCCNSTNPPLACDPVRAESVKMPGCRDKIVTFISDNLQTLLYVSVGAILLQVRKKSTVAEKLSHGFLLFLCIHTSPLSRSCSSPFACRLSVALEITMGCMISCGVKLVLQIVNLALFLAFLAVGILGVILKFSKSAVQSLLEKLLNEFEVGDDDIRDLTKFMVDNGDGFAIILMAVGFALAIICLFGLISACCGPSILLKIYVAVLILLVIVQVVVVACLFKDHTALPRILIRAFKEAQQHYNQPSDEGTTSTSVWNLIMTLNGSCCGIDSYKEFPTSPTLPLQCCGLDSNSTQTTCEVSEAETKNMPGCRKKIEDFVYTNSKVVLYIALAGIGYSHCLGFPCNLLLNSTKPWNYFFLFSDSNRLSGLLVEAMNKLQPNKQTSLSVWNILMTIKMGCIISCGFKLVLQIINISLCLAFLAVGVLGIILKSSKTIVQSLLEKIFDRFQVGDDDMRELAKFMVDNADGFAIILASVGFVLAIVCLCGFVSVCCGLGILLKIYAAVLILLVVVQIVVVAFLFSDPSQIPKLLIKALTEAQKHYNGTGEEGKTSTAVWNLIMTFDGLCCGIDSYKEFPTSPTLPMQCCPNTTQTTCTESEAQTASVPGCREKIETFVYTNAKMALYVALAAIGLQAILIAMVFLTICC</sequence>
<dbReference type="InterPro" id="IPR008952">
    <property type="entry name" value="Tetraspanin_EC2_sf"/>
</dbReference>
<evidence type="ECO:0000256" key="4">
    <source>
        <dbReference type="ARBA" id="ARBA00023136"/>
    </source>
</evidence>
<protein>
    <submittedName>
        <fullName evidence="8">Tetraspanin</fullName>
    </submittedName>
</protein>
<organism evidence="8">
    <name type="scientific">Rodentolepis nana</name>
    <name type="common">Dwarf tapeworm</name>
    <name type="synonym">Hymenolepis nana</name>
    <dbReference type="NCBI Taxonomy" id="102285"/>
    <lineage>
        <taxon>Eukaryota</taxon>
        <taxon>Metazoa</taxon>
        <taxon>Spiralia</taxon>
        <taxon>Lophotrochozoa</taxon>
        <taxon>Platyhelminthes</taxon>
        <taxon>Cestoda</taxon>
        <taxon>Eucestoda</taxon>
        <taxon>Cyclophyllidea</taxon>
        <taxon>Hymenolepididae</taxon>
        <taxon>Rodentolepis</taxon>
    </lineage>
</organism>
<feature type="transmembrane region" description="Helical" evidence="5">
    <location>
        <begin position="294"/>
        <end position="317"/>
    </location>
</feature>
<dbReference type="SUPFAM" id="SSF48652">
    <property type="entry name" value="Tetraspanin"/>
    <property type="match status" value="3"/>
</dbReference>
<evidence type="ECO:0000313" key="7">
    <source>
        <dbReference type="Proteomes" id="UP000278807"/>
    </source>
</evidence>
<reference evidence="8" key="1">
    <citation type="submission" date="2016-04" db="UniProtKB">
        <authorList>
            <consortium name="WormBaseParasite"/>
        </authorList>
    </citation>
    <scope>IDENTIFICATION</scope>
</reference>
<comment type="subcellular location">
    <subcellularLocation>
        <location evidence="1">Membrane</location>
        <topology evidence="1">Multi-pass membrane protein</topology>
    </subcellularLocation>
</comment>
<feature type="transmembrane region" description="Helical" evidence="5">
    <location>
        <begin position="511"/>
        <end position="534"/>
    </location>
</feature>
<dbReference type="PANTHER" id="PTHR19282">
    <property type="entry name" value="TETRASPANIN"/>
    <property type="match status" value="1"/>
</dbReference>
<name>A0A158QJ12_RODNA</name>
<proteinExistence type="predicted"/>
<reference evidence="6 7" key="2">
    <citation type="submission" date="2018-11" db="EMBL/GenBank/DDBJ databases">
        <authorList>
            <consortium name="Pathogen Informatics"/>
        </authorList>
    </citation>
    <scope>NUCLEOTIDE SEQUENCE [LARGE SCALE GENOMIC DNA]</scope>
</reference>
<dbReference type="Pfam" id="PF00335">
    <property type="entry name" value="Tetraspanin"/>
    <property type="match status" value="3"/>
</dbReference>
<feature type="transmembrane region" description="Helical" evidence="5">
    <location>
        <begin position="597"/>
        <end position="615"/>
    </location>
</feature>
<dbReference type="OrthoDB" id="6260308at2759"/>
<dbReference type="PANTHER" id="PTHR19282:SF431">
    <property type="entry name" value="TETRASPANIN 26A, ISOFORM B-RELATED"/>
    <property type="match status" value="1"/>
</dbReference>
<feature type="transmembrane region" description="Helical" evidence="5">
    <location>
        <begin position="653"/>
        <end position="674"/>
    </location>
</feature>
<dbReference type="Proteomes" id="UP000278807">
    <property type="component" value="Unassembled WGS sequence"/>
</dbReference>
<keyword evidence="7" id="KW-1185">Reference proteome</keyword>
<dbReference type="EMBL" id="UZAE01013161">
    <property type="protein sequence ID" value="VDO08523.1"/>
    <property type="molecule type" value="Genomic_DNA"/>
</dbReference>
<keyword evidence="2 5" id="KW-0812">Transmembrane</keyword>